<dbReference type="AlphaFoldDB" id="A0A6J6BHU0"/>
<evidence type="ECO:0000259" key="6">
    <source>
        <dbReference type="Pfam" id="PF02668"/>
    </source>
</evidence>
<comment type="similarity">
    <text evidence="1">Belongs to the TfdA dioxygenase family.</text>
</comment>
<feature type="domain" description="TauD/TfdA-like" evidence="6">
    <location>
        <begin position="3"/>
        <end position="264"/>
    </location>
</feature>
<name>A0A6J6BHU0_9ZZZZ</name>
<keyword evidence="4" id="KW-0560">Oxidoreductase</keyword>
<evidence type="ECO:0000256" key="5">
    <source>
        <dbReference type="ARBA" id="ARBA00023004"/>
    </source>
</evidence>
<organism evidence="7">
    <name type="scientific">freshwater metagenome</name>
    <dbReference type="NCBI Taxonomy" id="449393"/>
    <lineage>
        <taxon>unclassified sequences</taxon>
        <taxon>metagenomes</taxon>
        <taxon>ecological metagenomes</taxon>
    </lineage>
</organism>
<reference evidence="7" key="1">
    <citation type="submission" date="2020-05" db="EMBL/GenBank/DDBJ databases">
        <authorList>
            <person name="Chiriac C."/>
            <person name="Salcher M."/>
            <person name="Ghai R."/>
            <person name="Kavagutti S V."/>
        </authorList>
    </citation>
    <scope>NUCLEOTIDE SEQUENCE</scope>
</reference>
<keyword evidence="3" id="KW-0223">Dioxygenase</keyword>
<evidence type="ECO:0000256" key="3">
    <source>
        <dbReference type="ARBA" id="ARBA00022964"/>
    </source>
</evidence>
<dbReference type="GO" id="GO:0046872">
    <property type="term" value="F:metal ion binding"/>
    <property type="evidence" value="ECO:0007669"/>
    <property type="project" value="UniProtKB-KW"/>
</dbReference>
<dbReference type="GO" id="GO:0005737">
    <property type="term" value="C:cytoplasm"/>
    <property type="evidence" value="ECO:0007669"/>
    <property type="project" value="TreeGrafter"/>
</dbReference>
<evidence type="ECO:0000256" key="1">
    <source>
        <dbReference type="ARBA" id="ARBA00005896"/>
    </source>
</evidence>
<keyword evidence="2" id="KW-0479">Metal-binding</keyword>
<dbReference type="InterPro" id="IPR003819">
    <property type="entry name" value="TauD/TfdA-like"/>
</dbReference>
<evidence type="ECO:0000256" key="2">
    <source>
        <dbReference type="ARBA" id="ARBA00022723"/>
    </source>
</evidence>
<dbReference type="PANTHER" id="PTHR30468:SF1">
    <property type="entry name" value="ALPHA-KETOGLUTARATE-DEPENDENT SULFONATE DIOXYGENASE"/>
    <property type="match status" value="1"/>
</dbReference>
<proteinExistence type="inferred from homology"/>
<dbReference type="GO" id="GO:0016706">
    <property type="term" value="F:2-oxoglutarate-dependent dioxygenase activity"/>
    <property type="evidence" value="ECO:0007669"/>
    <property type="project" value="TreeGrafter"/>
</dbReference>
<dbReference type="Gene3D" id="3.60.130.10">
    <property type="entry name" value="Clavaminate synthase-like"/>
    <property type="match status" value="1"/>
</dbReference>
<dbReference type="EMBL" id="CAEZSU010000002">
    <property type="protein sequence ID" value="CAB4538502.1"/>
    <property type="molecule type" value="Genomic_DNA"/>
</dbReference>
<dbReference type="PANTHER" id="PTHR30468">
    <property type="entry name" value="ALPHA-KETOGLUTARATE-DEPENDENT SULFONATE DIOXYGENASE"/>
    <property type="match status" value="1"/>
</dbReference>
<protein>
    <submittedName>
        <fullName evidence="7">Unannotated protein</fullName>
    </submittedName>
</protein>
<dbReference type="InterPro" id="IPR051323">
    <property type="entry name" value="AtsK-like"/>
</dbReference>
<evidence type="ECO:0000313" key="7">
    <source>
        <dbReference type="EMBL" id="CAB4538502.1"/>
    </source>
</evidence>
<dbReference type="SUPFAM" id="SSF51197">
    <property type="entry name" value="Clavaminate synthase-like"/>
    <property type="match status" value="1"/>
</dbReference>
<keyword evidence="5" id="KW-0408">Iron</keyword>
<gene>
    <name evidence="7" type="ORF">UFOPK1495_00050</name>
</gene>
<accession>A0A6J6BHU0</accession>
<sequence length="267" mass="29663">MNITPVAGHLGAIVEGIDLAFATPDDVVAIKAAIEEYLVLFFPGQGAMTDEQQVTFTLNFGGPYFHPIARALGATEFKAGHIVDDIDHPPYQDKWHTDVSWDPEPPTFGSLRMVELPDRGGDTVFASMYASYDALSDPMKSALDGLTAWHNLGDEVAFRSKAGDEIVDATLKLVPGANHPVIGVHPVTAKKFINVNSEFTSHINEMTKAESQAILSFLYSHCANPNFEIRWKWTVGDLVLWDERPTHHFAVADYYPKRREVIRVNVR</sequence>
<dbReference type="Pfam" id="PF02668">
    <property type="entry name" value="TauD"/>
    <property type="match status" value="1"/>
</dbReference>
<evidence type="ECO:0000256" key="4">
    <source>
        <dbReference type="ARBA" id="ARBA00023002"/>
    </source>
</evidence>
<dbReference type="InterPro" id="IPR042098">
    <property type="entry name" value="TauD-like_sf"/>
</dbReference>